<dbReference type="EMBL" id="GL883020">
    <property type="protein sequence ID" value="EGG18177.1"/>
    <property type="molecule type" value="Genomic_DNA"/>
</dbReference>
<dbReference type="PANTHER" id="PTHR31378:SF11">
    <property type="entry name" value="CARBOHYDRATE BINDING DOMAIN-CONTAINING PROTEIN-RELATED"/>
    <property type="match status" value="1"/>
</dbReference>
<reference evidence="5" key="1">
    <citation type="journal article" date="2011" name="Genome Res.">
        <title>Phylogeny-wide analysis of social amoeba genomes highlights ancient origins for complex intercellular communication.</title>
        <authorList>
            <person name="Heidel A.J."/>
            <person name="Lawal H.M."/>
            <person name="Felder M."/>
            <person name="Schilde C."/>
            <person name="Helps N.R."/>
            <person name="Tunggal B."/>
            <person name="Rivero F."/>
            <person name="John U."/>
            <person name="Schleicher M."/>
            <person name="Eichinger L."/>
            <person name="Platzer M."/>
            <person name="Noegel A.A."/>
            <person name="Schaap P."/>
            <person name="Gloeckner G."/>
        </authorList>
    </citation>
    <scope>NUCLEOTIDE SEQUENCE [LARGE SCALE GENOMIC DNA]</scope>
    <source>
        <strain evidence="5">SH3</strain>
    </source>
</reference>
<organism evidence="4 5">
    <name type="scientific">Cavenderia fasciculata</name>
    <name type="common">Slime mold</name>
    <name type="synonym">Dictyostelium fasciculatum</name>
    <dbReference type="NCBI Taxonomy" id="261658"/>
    <lineage>
        <taxon>Eukaryota</taxon>
        <taxon>Amoebozoa</taxon>
        <taxon>Evosea</taxon>
        <taxon>Eumycetozoa</taxon>
        <taxon>Dictyostelia</taxon>
        <taxon>Acytosteliales</taxon>
        <taxon>Cavenderiaceae</taxon>
        <taxon>Cavenderia</taxon>
    </lineage>
</organism>
<sequence length="1091" mass="120015">MSMNNCTNSMLLVLLVLLLVVVNNSSNNRVEAQLQPTASYNKQNYVSMLMYPFSECSSVQGETPEKVVSFLPGECYVYGTKSAMMVFEATVSKYFYIVYTTTSCTNLESNSTVSFTGCNYNAVVKKYLEFKLGPPQIPPTNTDYLYYEKFPISTLTCSVTSTITSTFARVVVEKNTCLSNDVGGSFKPLSGDSNSIQINNQVDVSCANLSPTSTYSPNCPTVVDGYRVANAFATLGPILSPSIIVTVIHYGTIQISSVYYASVQFASVDTWFTICTIELCQPLNTQIYKTTGVAMIINQIPYTGNLTIYANPFGADYILNATMVSLKSNSFILPSTPIIDSIILNSKTTSSLNISYVVSGGYDPPNANTYVVFGSLGPGRYNYPECQYTTTCIMNDLPVGAIISVSVGVTNRGQSSTNIQPFTLLPPIDIASFKTTPLYNSINVSWVIDPPGYGVTAVLVNVSQTTSSNFTFHSFTDKNITWFEFPVGQNPDNYTFHLTAINDGTTKSTSSTFQWLGSLFVSNTKIMSSLTKSVVFTFTLSGDNGPVLLNFTLNHEILHTGVPYTEGSGYTIGVPSGTTSTVGFIAYDNVGRVSNTVYLNVTTYPVISNISMQVLQAYDLLTVNDPNDWYLLVTTLSSGGVPGDSTYAYSTPIVSQSTSKQGNSITYYMPTFITTIPQPMTITLENDQTTLSLNTEITLYYFPTINSTNSTSDYESIYLTWISDGGMPGNITYQVSVSNPKSSIQVPLVWCLGSNISSCLITGLTSNTEYSVDIKMSSVQFLPINKTILVSTLQYPNNYTCIDRQGMSNKIECNGFGEYLTTLNWTMTNQTNQPTNISPLILLNNWIYSTYSRSKDSTYRAIKITFLQYVQQQEEEEATIKDIPVTFAGQLFYVAVGSIKYTIDIEGWNFNSQLNTLELVTNITQPYNDKCGKEDPINDMVSTNSTEFTSFLIGNDQLVLGKLINRALLDDIPRKVSNRIVSVVLSDSDSSSSSSSESQQQMLYSIITSIPYFNLNAVFDPDLQLLINVDAIDQCLSSPSNSWKIVVGVVVGFAAVVAVSVATIIYKIKMNTRKQYNVRLQERFQEINNNN</sequence>
<keyword evidence="1" id="KW-0812">Transmembrane</keyword>
<feature type="chain" id="PRO_5003316031" description="ComC supersandwich domain-containing protein" evidence="2">
    <location>
        <begin position="26"/>
        <end position="1091"/>
    </location>
</feature>
<keyword evidence="5" id="KW-1185">Reference proteome</keyword>
<evidence type="ECO:0000259" key="3">
    <source>
        <dbReference type="Pfam" id="PF22933"/>
    </source>
</evidence>
<feature type="domain" description="ComC supersandwich" evidence="3">
    <location>
        <begin position="806"/>
        <end position="1023"/>
    </location>
</feature>
<dbReference type="RefSeq" id="XP_004366218.1">
    <property type="nucleotide sequence ID" value="XM_004366161.1"/>
</dbReference>
<keyword evidence="1" id="KW-0472">Membrane</keyword>
<keyword evidence="1" id="KW-1133">Transmembrane helix</keyword>
<name>F4Q2F7_CACFS</name>
<gene>
    <name evidence="4" type="ORF">DFA_06844</name>
</gene>
<evidence type="ECO:0000256" key="2">
    <source>
        <dbReference type="SAM" id="SignalP"/>
    </source>
</evidence>
<evidence type="ECO:0000313" key="5">
    <source>
        <dbReference type="Proteomes" id="UP000007797"/>
    </source>
</evidence>
<evidence type="ECO:0000313" key="4">
    <source>
        <dbReference type="EMBL" id="EGG18177.1"/>
    </source>
</evidence>
<dbReference type="InterPro" id="IPR036116">
    <property type="entry name" value="FN3_sf"/>
</dbReference>
<dbReference type="Proteomes" id="UP000007797">
    <property type="component" value="Unassembled WGS sequence"/>
</dbReference>
<dbReference type="PANTHER" id="PTHR31378">
    <property type="entry name" value="EGF-LIKE DOMAIN-CONTAINING PROTEIN-RELATED-RELATED"/>
    <property type="match status" value="1"/>
</dbReference>
<dbReference type="Pfam" id="PF22933">
    <property type="entry name" value="ComC_SSD"/>
    <property type="match status" value="1"/>
</dbReference>
<proteinExistence type="predicted"/>
<feature type="transmembrane region" description="Helical" evidence="1">
    <location>
        <begin position="1045"/>
        <end position="1066"/>
    </location>
</feature>
<dbReference type="AlphaFoldDB" id="F4Q2F7"/>
<dbReference type="GeneID" id="14870154"/>
<protein>
    <recommendedName>
        <fullName evidence="3">ComC supersandwich domain-containing protein</fullName>
    </recommendedName>
</protein>
<dbReference type="SUPFAM" id="SSF49265">
    <property type="entry name" value="Fibronectin type III"/>
    <property type="match status" value="1"/>
</dbReference>
<accession>F4Q2F7</accession>
<dbReference type="OrthoDB" id="410592at2759"/>
<keyword evidence="2" id="KW-0732">Signal</keyword>
<evidence type="ECO:0000256" key="1">
    <source>
        <dbReference type="SAM" id="Phobius"/>
    </source>
</evidence>
<dbReference type="InterPro" id="IPR054484">
    <property type="entry name" value="ComC_SSD"/>
</dbReference>
<feature type="signal peptide" evidence="2">
    <location>
        <begin position="1"/>
        <end position="25"/>
    </location>
</feature>
<dbReference type="KEGG" id="dfa:DFA_06844"/>